<reference evidence="3 4" key="2">
    <citation type="journal article" date="2023" name="Mol. Biol. Evol.">
        <title>Genomics of Secondarily Temperate Adaptation in the Only Non-Antarctic Icefish.</title>
        <authorList>
            <person name="Rivera-Colon A.G."/>
            <person name="Rayamajhi N."/>
            <person name="Minhas B.F."/>
            <person name="Madrigal G."/>
            <person name="Bilyk K.T."/>
            <person name="Yoon V."/>
            <person name="Hune M."/>
            <person name="Gregory S."/>
            <person name="Cheng C.H.C."/>
            <person name="Catchen J.M."/>
        </authorList>
    </citation>
    <scope>NUCLEOTIDE SEQUENCE [LARGE SCALE GENOMIC DNA]</scope>
    <source>
        <strain evidence="3">JMC-PN-2008</strain>
    </source>
</reference>
<dbReference type="EMBL" id="JAUZQC010000005">
    <property type="protein sequence ID" value="KAK5870542.1"/>
    <property type="molecule type" value="Genomic_DNA"/>
</dbReference>
<keyword evidence="2" id="KW-0732">Signal</keyword>
<dbReference type="AlphaFoldDB" id="A0AAN7Y352"/>
<feature type="chain" id="PRO_5042950266" evidence="2">
    <location>
        <begin position="32"/>
        <end position="67"/>
    </location>
</feature>
<feature type="region of interest" description="Disordered" evidence="1">
    <location>
        <begin position="44"/>
        <end position="67"/>
    </location>
</feature>
<dbReference type="Proteomes" id="UP001346869">
    <property type="component" value="Unassembled WGS sequence"/>
</dbReference>
<gene>
    <name evidence="3" type="ORF">PBY51_003482</name>
</gene>
<comment type="caution">
    <text evidence="3">The sequence shown here is derived from an EMBL/GenBank/DDBJ whole genome shotgun (WGS) entry which is preliminary data.</text>
</comment>
<feature type="signal peptide" evidence="2">
    <location>
        <begin position="1"/>
        <end position="31"/>
    </location>
</feature>
<organism evidence="3 4">
    <name type="scientific">Eleginops maclovinus</name>
    <name type="common">Patagonian blennie</name>
    <name type="synonym">Eleginus maclovinus</name>
    <dbReference type="NCBI Taxonomy" id="56733"/>
    <lineage>
        <taxon>Eukaryota</taxon>
        <taxon>Metazoa</taxon>
        <taxon>Chordata</taxon>
        <taxon>Craniata</taxon>
        <taxon>Vertebrata</taxon>
        <taxon>Euteleostomi</taxon>
        <taxon>Actinopterygii</taxon>
        <taxon>Neopterygii</taxon>
        <taxon>Teleostei</taxon>
        <taxon>Neoteleostei</taxon>
        <taxon>Acanthomorphata</taxon>
        <taxon>Eupercaria</taxon>
        <taxon>Perciformes</taxon>
        <taxon>Notothenioidei</taxon>
        <taxon>Eleginopidae</taxon>
        <taxon>Eleginops</taxon>
    </lineage>
</organism>
<evidence type="ECO:0000256" key="2">
    <source>
        <dbReference type="SAM" id="SignalP"/>
    </source>
</evidence>
<keyword evidence="4" id="KW-1185">Reference proteome</keyword>
<name>A0AAN7Y352_ELEMC</name>
<proteinExistence type="predicted"/>
<evidence type="ECO:0000313" key="3">
    <source>
        <dbReference type="EMBL" id="KAK5870542.1"/>
    </source>
</evidence>
<feature type="compositionally biased region" description="Polar residues" evidence="1">
    <location>
        <begin position="46"/>
        <end position="56"/>
    </location>
</feature>
<sequence>MSAALVQNDSQITAAPHWLLSFVLQLGLVLAMNKLALSHSEVCSGGESSLGRTPSRLSRGHTALIPH</sequence>
<reference evidence="3 4" key="1">
    <citation type="journal article" date="2023" name="Genes (Basel)">
        <title>Chromosome-Level Genome Assembly and Circadian Gene Repertoire of the Patagonia Blennie Eleginops maclovinus-The Closest Ancestral Proxy of Antarctic Cryonotothenioids.</title>
        <authorList>
            <person name="Cheng C.C."/>
            <person name="Rivera-Colon A.G."/>
            <person name="Minhas B.F."/>
            <person name="Wilson L."/>
            <person name="Rayamajhi N."/>
            <person name="Vargas-Chacoff L."/>
            <person name="Catchen J.M."/>
        </authorList>
    </citation>
    <scope>NUCLEOTIDE SEQUENCE [LARGE SCALE GENOMIC DNA]</scope>
    <source>
        <strain evidence="3">JMC-PN-2008</strain>
    </source>
</reference>
<evidence type="ECO:0000256" key="1">
    <source>
        <dbReference type="SAM" id="MobiDB-lite"/>
    </source>
</evidence>
<protein>
    <submittedName>
        <fullName evidence="3">Uncharacterized protein</fullName>
    </submittedName>
</protein>
<evidence type="ECO:0000313" key="4">
    <source>
        <dbReference type="Proteomes" id="UP001346869"/>
    </source>
</evidence>
<accession>A0AAN7Y352</accession>